<protein>
    <submittedName>
        <fullName evidence="3">Glycosyltransferase</fullName>
        <ecNumber evidence="3">2.4.-.-</ecNumber>
    </submittedName>
</protein>
<dbReference type="SUPFAM" id="SSF53756">
    <property type="entry name" value="UDP-Glycosyltransferase/glycogen phosphorylase"/>
    <property type="match status" value="1"/>
</dbReference>
<dbReference type="Pfam" id="PF00534">
    <property type="entry name" value="Glycos_transf_1"/>
    <property type="match status" value="1"/>
</dbReference>
<feature type="domain" description="Glycosyl transferase family 1" evidence="1">
    <location>
        <begin position="229"/>
        <end position="392"/>
    </location>
</feature>
<dbReference type="GO" id="GO:0016757">
    <property type="term" value="F:glycosyltransferase activity"/>
    <property type="evidence" value="ECO:0007669"/>
    <property type="project" value="UniProtKB-KW"/>
</dbReference>
<dbReference type="PANTHER" id="PTHR12526">
    <property type="entry name" value="GLYCOSYLTRANSFERASE"/>
    <property type="match status" value="1"/>
</dbReference>
<keyword evidence="3" id="KW-0808">Transferase</keyword>
<dbReference type="InterPro" id="IPR028098">
    <property type="entry name" value="Glyco_trans_4-like_N"/>
</dbReference>
<dbReference type="EC" id="2.4.-.-" evidence="3"/>
<evidence type="ECO:0000313" key="3">
    <source>
        <dbReference type="EMBL" id="MFC5190300.1"/>
    </source>
</evidence>
<sequence length="425" mass="47915">MKVLHVSSSDSGGGAGRAAYRIHQAVKEAGGSSFMRVIKKESIDQDVSDWFPKSFVKQLESHFYRRWLFKLKDKWSSAINELHTFGSYGVGLVDELNNSDADIIHLHWVSDMLSIADIGKIKKPIVWTMHDMWPFCGSEHYALDEPEARFKVGYSLSNRPKGEKGRDLSRVTWEAKRKAWAGQSFHIVSTSKWMDQCVHSSYLFGNSSREVIPLPIDSQFRWKPQSKEIARTALNLPPNKKLVLMGADGSVLHPRKGGDLLLEAIGNLNNTNLYDIELVIFGKTFPMDFELYSFPIHYLGPIKDDRLLALAYSAADVLVTPSRQEAFGLTAQEALACGTPVVAFDIGGLSDLLVHQENGWLATPFDPSDLAKGIDWILEDSTRYIELSKRARMRIEENYSPEIIGKKHFQLYEGILGNRSITDHL</sequence>
<reference evidence="4" key="1">
    <citation type="journal article" date="2019" name="Int. J. Syst. Evol. Microbiol.">
        <title>The Global Catalogue of Microorganisms (GCM) 10K type strain sequencing project: providing services to taxonomists for standard genome sequencing and annotation.</title>
        <authorList>
            <consortium name="The Broad Institute Genomics Platform"/>
            <consortium name="The Broad Institute Genome Sequencing Center for Infectious Disease"/>
            <person name="Wu L."/>
            <person name="Ma J."/>
        </authorList>
    </citation>
    <scope>NUCLEOTIDE SEQUENCE [LARGE SCALE GENOMIC DNA]</scope>
    <source>
        <strain evidence="4">CGMCC 1.7030</strain>
    </source>
</reference>
<comment type="caution">
    <text evidence="3">The sequence shown here is derived from an EMBL/GenBank/DDBJ whole genome shotgun (WGS) entry which is preliminary data.</text>
</comment>
<name>A0ABW0BSP6_9BACT</name>
<evidence type="ECO:0000313" key="4">
    <source>
        <dbReference type="Proteomes" id="UP001596163"/>
    </source>
</evidence>
<proteinExistence type="predicted"/>
<feature type="domain" description="Glycosyltransferase subfamily 4-like N-terminal" evidence="2">
    <location>
        <begin position="91"/>
        <end position="219"/>
    </location>
</feature>
<organism evidence="3 4">
    <name type="scientific">Algoriphagus aquatilis</name>
    <dbReference type="NCBI Taxonomy" id="490186"/>
    <lineage>
        <taxon>Bacteria</taxon>
        <taxon>Pseudomonadati</taxon>
        <taxon>Bacteroidota</taxon>
        <taxon>Cytophagia</taxon>
        <taxon>Cytophagales</taxon>
        <taxon>Cyclobacteriaceae</taxon>
        <taxon>Algoriphagus</taxon>
    </lineage>
</organism>
<evidence type="ECO:0000259" key="2">
    <source>
        <dbReference type="Pfam" id="PF13439"/>
    </source>
</evidence>
<keyword evidence="3" id="KW-0328">Glycosyltransferase</keyword>
<evidence type="ECO:0000259" key="1">
    <source>
        <dbReference type="Pfam" id="PF00534"/>
    </source>
</evidence>
<dbReference type="RefSeq" id="WP_377911242.1">
    <property type="nucleotide sequence ID" value="NZ_JBHSKS010000001.1"/>
</dbReference>
<accession>A0ABW0BSP6</accession>
<dbReference type="Proteomes" id="UP001596163">
    <property type="component" value="Unassembled WGS sequence"/>
</dbReference>
<gene>
    <name evidence="3" type="ORF">ACFPIK_00870</name>
</gene>
<dbReference type="Gene3D" id="3.40.50.2000">
    <property type="entry name" value="Glycogen Phosphorylase B"/>
    <property type="match status" value="2"/>
</dbReference>
<dbReference type="EMBL" id="JBHSKS010000001">
    <property type="protein sequence ID" value="MFC5190300.1"/>
    <property type="molecule type" value="Genomic_DNA"/>
</dbReference>
<dbReference type="PANTHER" id="PTHR12526:SF637">
    <property type="entry name" value="GLYCOSYLTRANSFERASE EPSF-RELATED"/>
    <property type="match status" value="1"/>
</dbReference>
<keyword evidence="4" id="KW-1185">Reference proteome</keyword>
<dbReference type="InterPro" id="IPR001296">
    <property type="entry name" value="Glyco_trans_1"/>
</dbReference>
<dbReference type="Pfam" id="PF13439">
    <property type="entry name" value="Glyco_transf_4"/>
    <property type="match status" value="1"/>
</dbReference>